<dbReference type="Proteomes" id="UP001431449">
    <property type="component" value="Unassembled WGS sequence"/>
</dbReference>
<dbReference type="RefSeq" id="WP_248211161.1">
    <property type="nucleotide sequence ID" value="NZ_JALNMH010000016.1"/>
</dbReference>
<evidence type="ECO:0000313" key="2">
    <source>
        <dbReference type="EMBL" id="MCK7595309.1"/>
    </source>
</evidence>
<accession>A0ABT0GLA1</accession>
<dbReference type="InterPro" id="IPR012334">
    <property type="entry name" value="Pectin_lyas_fold"/>
</dbReference>
<sequence length="437" mass="46094">MTAAALPRLLPAVCCLGLCSVLISAASAQGARPRTAPPLPAPDPMSYQIIHVDTAQALADAAWNLRSNQAIVIAPGTYDLASVNFPNGVDGRITVGRFGAPIISNIQVRGATDDPADVVLRGAGMLNPIVPYGVQIFTAREVTLANFSVGEVYYHAIGVQGGQGAGDIRIYNVRAYDAGQQIIKGSGAGADDVTIEYSQVDYSVGAIVHPEGSPPNSCYTNGIDVTGGDRWIIRDTRIERIRCQNNTLAGPAILVWQGSADTLIERNLILDSSRGISLGLVASSDHSGGMVRNNLIRWNPAATYAVDVPIYSTSPNSRILHNTALTRGRYPNAIEVRFAGATGVEVAGNLLDAAIQPRQGAAPVLSNNRSDAQTAWFRDEAHGDLRLSVAGEAQLSGALPRHPQVLLDCLAESRPASTEAGACGRDPQRVFADGFEL</sequence>
<proteinExistence type="predicted"/>
<comment type="caution">
    <text evidence="2">The sequence shown here is derived from an EMBL/GenBank/DDBJ whole genome shotgun (WGS) entry which is preliminary data.</text>
</comment>
<dbReference type="Gene3D" id="2.160.20.10">
    <property type="entry name" value="Single-stranded right-handed beta-helix, Pectin lyase-like"/>
    <property type="match status" value="1"/>
</dbReference>
<reference evidence="2" key="1">
    <citation type="submission" date="2022-04" db="EMBL/GenBank/DDBJ databases">
        <title>Lysobacter sp. CAU 1642 isolated from sea sand.</title>
        <authorList>
            <person name="Kim W."/>
        </authorList>
    </citation>
    <scope>NUCLEOTIDE SEQUENCE</scope>
    <source>
        <strain evidence="2">CAU 1642</strain>
    </source>
</reference>
<keyword evidence="3" id="KW-1185">Reference proteome</keyword>
<feature type="signal peptide" evidence="1">
    <location>
        <begin position="1"/>
        <end position="30"/>
    </location>
</feature>
<evidence type="ECO:0000256" key="1">
    <source>
        <dbReference type="SAM" id="SignalP"/>
    </source>
</evidence>
<dbReference type="InterPro" id="IPR011050">
    <property type="entry name" value="Pectin_lyase_fold/virulence"/>
</dbReference>
<gene>
    <name evidence="2" type="ORF">M0G41_16740</name>
</gene>
<keyword evidence="1" id="KW-0732">Signal</keyword>
<dbReference type="SUPFAM" id="SSF51126">
    <property type="entry name" value="Pectin lyase-like"/>
    <property type="match status" value="1"/>
</dbReference>
<evidence type="ECO:0000313" key="3">
    <source>
        <dbReference type="Proteomes" id="UP001431449"/>
    </source>
</evidence>
<name>A0ABT0GLA1_9GAMM</name>
<protein>
    <submittedName>
        <fullName evidence="2">Right-handed parallel beta-helix repeat-containing protein</fullName>
    </submittedName>
</protein>
<dbReference type="EMBL" id="JALNMH010000016">
    <property type="protein sequence ID" value="MCK7595309.1"/>
    <property type="molecule type" value="Genomic_DNA"/>
</dbReference>
<feature type="chain" id="PRO_5045877565" evidence="1">
    <location>
        <begin position="31"/>
        <end position="437"/>
    </location>
</feature>
<organism evidence="2 3">
    <name type="scientific">Pseudomarimonas salicorniae</name>
    <dbReference type="NCBI Taxonomy" id="2933270"/>
    <lineage>
        <taxon>Bacteria</taxon>
        <taxon>Pseudomonadati</taxon>
        <taxon>Pseudomonadota</taxon>
        <taxon>Gammaproteobacteria</taxon>
        <taxon>Lysobacterales</taxon>
        <taxon>Lysobacteraceae</taxon>
        <taxon>Pseudomarimonas</taxon>
    </lineage>
</organism>